<feature type="transmembrane region" description="Helical" evidence="2">
    <location>
        <begin position="12"/>
        <end position="37"/>
    </location>
</feature>
<feature type="transmembrane region" description="Helical" evidence="2">
    <location>
        <begin position="84"/>
        <end position="104"/>
    </location>
</feature>
<reference evidence="4 5" key="1">
    <citation type="submission" date="2019-02" db="EMBL/GenBank/DDBJ databases">
        <title>Genomic Encyclopedia of Type Strains, Phase IV (KMG-IV): sequencing the most valuable type-strain genomes for metagenomic binning, comparative biology and taxonomic classification.</title>
        <authorList>
            <person name="Goeker M."/>
        </authorList>
    </citation>
    <scope>NUCLEOTIDE SEQUENCE [LARGE SCALE GENOMIC DNA]</scope>
    <source>
        <strain evidence="4 5">DSM 28825</strain>
    </source>
</reference>
<evidence type="ECO:0000313" key="4">
    <source>
        <dbReference type="EMBL" id="RZT96779.1"/>
    </source>
</evidence>
<dbReference type="CDD" id="cd05237">
    <property type="entry name" value="UDP_invert_4-6DH_SDR_e"/>
    <property type="match status" value="1"/>
</dbReference>
<accession>A0A4Q7VKP9</accession>
<evidence type="ECO:0000259" key="3">
    <source>
        <dbReference type="Pfam" id="PF02719"/>
    </source>
</evidence>
<comment type="caution">
    <text evidence="4">The sequence shown here is derived from an EMBL/GenBank/DDBJ whole genome shotgun (WGS) entry which is preliminary data.</text>
</comment>
<dbReference type="InterPro" id="IPR051203">
    <property type="entry name" value="Polysaccharide_Synthase-Rel"/>
</dbReference>
<dbReference type="PANTHER" id="PTHR43318:SF1">
    <property type="entry name" value="POLYSACCHARIDE BIOSYNTHESIS PROTEIN EPSC-RELATED"/>
    <property type="match status" value="1"/>
</dbReference>
<dbReference type="OrthoDB" id="9803111at2"/>
<keyword evidence="2" id="KW-0812">Transmembrane</keyword>
<gene>
    <name evidence="4" type="ORF">EV201_1429</name>
</gene>
<organism evidence="4 5">
    <name type="scientific">Ancylomarina subtilis</name>
    <dbReference type="NCBI Taxonomy" id="1639035"/>
    <lineage>
        <taxon>Bacteria</taxon>
        <taxon>Pseudomonadati</taxon>
        <taxon>Bacteroidota</taxon>
        <taxon>Bacteroidia</taxon>
        <taxon>Marinilabiliales</taxon>
        <taxon>Marinifilaceae</taxon>
        <taxon>Ancylomarina</taxon>
    </lineage>
</organism>
<dbReference type="EMBL" id="SHKN01000001">
    <property type="protein sequence ID" value="RZT96779.1"/>
    <property type="molecule type" value="Genomic_DNA"/>
</dbReference>
<dbReference type="Proteomes" id="UP000293562">
    <property type="component" value="Unassembled WGS sequence"/>
</dbReference>
<dbReference type="Pfam" id="PF02719">
    <property type="entry name" value="Polysacc_synt_2"/>
    <property type="match status" value="1"/>
</dbReference>
<feature type="domain" description="Polysaccharide biosynthesis protein CapD-like" evidence="3">
    <location>
        <begin position="293"/>
        <end position="577"/>
    </location>
</feature>
<evidence type="ECO:0000256" key="1">
    <source>
        <dbReference type="ARBA" id="ARBA00007430"/>
    </source>
</evidence>
<protein>
    <submittedName>
        <fullName evidence="4">FlaA1/EpsC-like NDP-sugar epimerase</fullName>
    </submittedName>
</protein>
<dbReference type="PANTHER" id="PTHR43318">
    <property type="entry name" value="UDP-N-ACETYLGLUCOSAMINE 4,6-DEHYDRATASE"/>
    <property type="match status" value="1"/>
</dbReference>
<feature type="transmembrane region" description="Helical" evidence="2">
    <location>
        <begin position="116"/>
        <end position="138"/>
    </location>
</feature>
<dbReference type="RefSeq" id="WP_130306862.1">
    <property type="nucleotide sequence ID" value="NZ_SHKN01000001.1"/>
</dbReference>
<feature type="transmembrane region" description="Helical" evidence="2">
    <location>
        <begin position="49"/>
        <end position="72"/>
    </location>
</feature>
<dbReference type="Pfam" id="PF13727">
    <property type="entry name" value="CoA_binding_3"/>
    <property type="match status" value="1"/>
</dbReference>
<keyword evidence="2" id="KW-1133">Transmembrane helix</keyword>
<keyword evidence="2" id="KW-0472">Membrane</keyword>
<name>A0A4Q7VKP9_9BACT</name>
<proteinExistence type="inferred from homology"/>
<dbReference type="AlphaFoldDB" id="A0A4Q7VKP9"/>
<comment type="similarity">
    <text evidence="1">Belongs to the polysaccharide synthase family.</text>
</comment>
<dbReference type="SUPFAM" id="SSF51735">
    <property type="entry name" value="NAD(P)-binding Rossmann-fold domains"/>
    <property type="match status" value="2"/>
</dbReference>
<keyword evidence="5" id="KW-1185">Reference proteome</keyword>
<dbReference type="InterPro" id="IPR036291">
    <property type="entry name" value="NAD(P)-bd_dom_sf"/>
</dbReference>
<evidence type="ECO:0000313" key="5">
    <source>
        <dbReference type="Proteomes" id="UP000293562"/>
    </source>
</evidence>
<evidence type="ECO:0000256" key="2">
    <source>
        <dbReference type="SAM" id="Phobius"/>
    </source>
</evidence>
<dbReference type="Gene3D" id="3.40.50.720">
    <property type="entry name" value="NAD(P)-binding Rossmann-like Domain"/>
    <property type="match status" value="2"/>
</dbReference>
<dbReference type="InterPro" id="IPR003869">
    <property type="entry name" value="Polysac_CapD-like"/>
</dbReference>
<sequence length="707" mass="80375">MKKKLFDLFNRRILSPWWIFVIDLFLVSFAFIIAYVVRLNFNLPNISVWDFLVAGGCCIGVYAFCFLIFSSYKGVIRHTELRELIRLIYTTFSAVVLLFIFDFINQVFDGGVIHVPYLVLVLQFIFSLFFLTGFRLLVREVYAYLSKVEKTKKTIIYGAGDLGLLALEILNKERKENYEVVGFVDDDKNKWATHLRDIQVSSFPKALKNGMKKGVTMLVLAVSKMRKEKISEITELCLENNWEVKVLPAFDDWIDGKMPAKNVRDVKIEDLLGRDEIQLNLQRISQSLIGKTILVSGAAGSIGSEIVRQLLRFPIGKLVLLDQAESALYDLEQELNSKYKKASFELVIGDISNSVRMRRIFEHFTPEIVFNAAAYKHVPLMEDNPYEALNVNVGGTKILADLSVEFGIEKFVMISTDKAVNPTNVMGASKRICEIYIQSLAQRGDIQTAFITTRFGNVLGSNGSVVPLFKKQIEQGGPVRVTHPDITRYFMTIPEACQLVLEAGCMGRGGEIFVFDMGEPVKILDLAKKMIRLAGLKLNVDIQIHFTGLRPGEKLYEELLATNENTLPTHNDKIMIGQVRPHKYAEVNTAISKILYYLNVENNEMIVARMKELIPEFISKNSVYELLDATNHKTEDELLLFSNPKIESKEKGTQALNSDTLNRRRSNMNGLTKKETPVEVNRTSIVKLRKEKLIDPSLLNNHDLRNR</sequence>